<keyword evidence="5 7" id="KW-1133">Transmembrane helix</keyword>
<keyword evidence="10" id="KW-1185">Reference proteome</keyword>
<gene>
    <name evidence="9" type="ORF">Amac_030570</name>
</gene>
<comment type="subcellular location">
    <subcellularLocation>
        <location evidence="1 7">Cell membrane</location>
        <topology evidence="1 7">Multi-pass membrane protein</topology>
    </subcellularLocation>
</comment>
<dbReference type="InterPro" id="IPR035906">
    <property type="entry name" value="MetI-like_sf"/>
</dbReference>
<evidence type="ECO:0000256" key="5">
    <source>
        <dbReference type="ARBA" id="ARBA00022989"/>
    </source>
</evidence>
<keyword evidence="6 7" id="KW-0472">Membrane</keyword>
<evidence type="ECO:0000256" key="2">
    <source>
        <dbReference type="ARBA" id="ARBA00022448"/>
    </source>
</evidence>
<dbReference type="Pfam" id="PF00528">
    <property type="entry name" value="BPD_transp_1"/>
    <property type="match status" value="1"/>
</dbReference>
<sequence>MNGRRLRHLWLEIGVTAGLLTAAWLYLAGDRGYAWTSVPTMLGAFRDAWLFDKFGEHVVPSLVRLGLGFTLAVAAGVALGVLVGSSRTIRLLSQPIISFLRSLPAVSLLPLSLVLFGIGTAQKVFIIAFVCCWPIVLNVADGIAELDATMLASARSYRVRGLDRLRWVLIPAIMPRIFAGMRISLSMAVLLLVTSEMVASANGIGFFVWQSQLTFSIPDMWAGIILLGLLGYGLNLGLQVVERRVCRWHTHLTGRDE</sequence>
<feature type="transmembrane region" description="Helical" evidence="7">
    <location>
        <begin position="62"/>
        <end position="84"/>
    </location>
</feature>
<dbReference type="Proteomes" id="UP000331127">
    <property type="component" value="Unassembled WGS sequence"/>
</dbReference>
<feature type="domain" description="ABC transmembrane type-1" evidence="8">
    <location>
        <begin position="58"/>
        <end position="242"/>
    </location>
</feature>
<accession>A0A5M3WQB0</accession>
<feature type="transmembrane region" description="Helical" evidence="7">
    <location>
        <begin position="96"/>
        <end position="118"/>
    </location>
</feature>
<comment type="caution">
    <text evidence="9">The sequence shown here is derived from an EMBL/GenBank/DDBJ whole genome shotgun (WGS) entry which is preliminary data.</text>
</comment>
<dbReference type="RefSeq" id="WP_155354991.1">
    <property type="nucleotide sequence ID" value="NZ_BAAAHL010000069.1"/>
</dbReference>
<dbReference type="InterPro" id="IPR000515">
    <property type="entry name" value="MetI-like"/>
</dbReference>
<dbReference type="EMBL" id="BLAE01000015">
    <property type="protein sequence ID" value="GES09461.1"/>
    <property type="molecule type" value="Genomic_DNA"/>
</dbReference>
<evidence type="ECO:0000256" key="1">
    <source>
        <dbReference type="ARBA" id="ARBA00004651"/>
    </source>
</evidence>
<dbReference type="CDD" id="cd06261">
    <property type="entry name" value="TM_PBP2"/>
    <property type="match status" value="1"/>
</dbReference>
<protein>
    <submittedName>
        <fullName evidence="9">ABC transporter permease</fullName>
    </submittedName>
</protein>
<evidence type="ECO:0000256" key="4">
    <source>
        <dbReference type="ARBA" id="ARBA00022692"/>
    </source>
</evidence>
<dbReference type="PANTHER" id="PTHR30151">
    <property type="entry name" value="ALKANE SULFONATE ABC TRANSPORTER-RELATED, MEMBRANE SUBUNIT"/>
    <property type="match status" value="1"/>
</dbReference>
<proteinExistence type="inferred from homology"/>
<evidence type="ECO:0000256" key="6">
    <source>
        <dbReference type="ARBA" id="ARBA00023136"/>
    </source>
</evidence>
<evidence type="ECO:0000313" key="9">
    <source>
        <dbReference type="EMBL" id="GES09461.1"/>
    </source>
</evidence>
<dbReference type="GO" id="GO:0055085">
    <property type="term" value="P:transmembrane transport"/>
    <property type="evidence" value="ECO:0007669"/>
    <property type="project" value="InterPro"/>
</dbReference>
<feature type="transmembrane region" description="Helical" evidence="7">
    <location>
        <begin position="189"/>
        <end position="209"/>
    </location>
</feature>
<dbReference type="PROSITE" id="PS50928">
    <property type="entry name" value="ABC_TM1"/>
    <property type="match status" value="1"/>
</dbReference>
<name>A0A5M3WQB0_9ACTN</name>
<dbReference type="GO" id="GO:0005886">
    <property type="term" value="C:plasma membrane"/>
    <property type="evidence" value="ECO:0007669"/>
    <property type="project" value="UniProtKB-SubCell"/>
</dbReference>
<keyword evidence="3" id="KW-1003">Cell membrane</keyword>
<feature type="transmembrane region" description="Helical" evidence="7">
    <location>
        <begin position="9"/>
        <end position="27"/>
    </location>
</feature>
<evidence type="ECO:0000256" key="7">
    <source>
        <dbReference type="RuleBase" id="RU363032"/>
    </source>
</evidence>
<organism evidence="9 10">
    <name type="scientific">Acrocarpospora macrocephala</name>
    <dbReference type="NCBI Taxonomy" id="150177"/>
    <lineage>
        <taxon>Bacteria</taxon>
        <taxon>Bacillati</taxon>
        <taxon>Actinomycetota</taxon>
        <taxon>Actinomycetes</taxon>
        <taxon>Streptosporangiales</taxon>
        <taxon>Streptosporangiaceae</taxon>
        <taxon>Acrocarpospora</taxon>
    </lineage>
</organism>
<reference evidence="9 10" key="1">
    <citation type="submission" date="2019-10" db="EMBL/GenBank/DDBJ databases">
        <title>Whole genome shotgun sequence of Acrocarpospora macrocephala NBRC 16266.</title>
        <authorList>
            <person name="Ichikawa N."/>
            <person name="Kimura A."/>
            <person name="Kitahashi Y."/>
            <person name="Komaki H."/>
            <person name="Oguchi A."/>
        </authorList>
    </citation>
    <scope>NUCLEOTIDE SEQUENCE [LARGE SCALE GENOMIC DNA]</scope>
    <source>
        <strain evidence="9 10">NBRC 16266</strain>
    </source>
</reference>
<feature type="transmembrane region" description="Helical" evidence="7">
    <location>
        <begin position="221"/>
        <end position="241"/>
    </location>
</feature>
<evidence type="ECO:0000256" key="3">
    <source>
        <dbReference type="ARBA" id="ARBA00022475"/>
    </source>
</evidence>
<comment type="similarity">
    <text evidence="7">Belongs to the binding-protein-dependent transport system permease family.</text>
</comment>
<evidence type="ECO:0000313" key="10">
    <source>
        <dbReference type="Proteomes" id="UP000331127"/>
    </source>
</evidence>
<dbReference type="SUPFAM" id="SSF161098">
    <property type="entry name" value="MetI-like"/>
    <property type="match status" value="1"/>
</dbReference>
<keyword evidence="4 7" id="KW-0812">Transmembrane</keyword>
<dbReference type="AlphaFoldDB" id="A0A5M3WQB0"/>
<keyword evidence="2 7" id="KW-0813">Transport</keyword>
<feature type="transmembrane region" description="Helical" evidence="7">
    <location>
        <begin position="124"/>
        <end position="144"/>
    </location>
</feature>
<dbReference type="OrthoDB" id="3173654at2"/>
<dbReference type="Gene3D" id="1.10.3720.10">
    <property type="entry name" value="MetI-like"/>
    <property type="match status" value="1"/>
</dbReference>
<evidence type="ECO:0000259" key="8">
    <source>
        <dbReference type="PROSITE" id="PS50928"/>
    </source>
</evidence>
<dbReference type="PANTHER" id="PTHR30151:SF0">
    <property type="entry name" value="ABC TRANSPORTER PERMEASE PROTEIN MJ0413-RELATED"/>
    <property type="match status" value="1"/>
</dbReference>